<feature type="region of interest" description="Disordered" evidence="1">
    <location>
        <begin position="1"/>
        <end position="29"/>
    </location>
</feature>
<feature type="region of interest" description="Disordered" evidence="1">
    <location>
        <begin position="59"/>
        <end position="79"/>
    </location>
</feature>
<dbReference type="KEGG" id="bxe:Bxe_A0884"/>
<evidence type="ECO:0000256" key="1">
    <source>
        <dbReference type="SAM" id="MobiDB-lite"/>
    </source>
</evidence>
<feature type="compositionally biased region" description="Polar residues" evidence="1">
    <location>
        <begin position="1"/>
        <end position="13"/>
    </location>
</feature>
<organism evidence="2 3">
    <name type="scientific">Paraburkholderia xenovorans (strain LB400)</name>
    <dbReference type="NCBI Taxonomy" id="266265"/>
    <lineage>
        <taxon>Bacteria</taxon>
        <taxon>Pseudomonadati</taxon>
        <taxon>Pseudomonadota</taxon>
        <taxon>Betaproteobacteria</taxon>
        <taxon>Burkholderiales</taxon>
        <taxon>Burkholderiaceae</taxon>
        <taxon>Paraburkholderia</taxon>
    </lineage>
</organism>
<evidence type="ECO:0000313" key="3">
    <source>
        <dbReference type="Proteomes" id="UP000001817"/>
    </source>
</evidence>
<evidence type="ECO:0000313" key="2">
    <source>
        <dbReference type="EMBL" id="ABE32061.1"/>
    </source>
</evidence>
<sequence length="79" mass="8417">MRRTRASQSTENSGIAPGGTEPGGARYARAGATHSRPVIFDYKLASILTPLIDAPNEKCPANGPGISYPRKTPFQPTFT</sequence>
<keyword evidence="3" id="KW-1185">Reference proteome</keyword>
<protein>
    <submittedName>
        <fullName evidence="2">Uncharacterized protein</fullName>
    </submittedName>
</protein>
<dbReference type="EMBL" id="CP000270">
    <property type="protein sequence ID" value="ABE32061.1"/>
    <property type="molecule type" value="Genomic_DNA"/>
</dbReference>
<reference evidence="2 3" key="1">
    <citation type="journal article" date="2006" name="Proc. Natl. Acad. Sci. U.S.A.">
        <title>Burkholderia xenovorans LB400 harbors a multi-replicon, 9.73-Mbp genome shaped for versatility.</title>
        <authorList>
            <person name="Chain P.S."/>
            <person name="Denef V.J."/>
            <person name="Konstantinidis K.T."/>
            <person name="Vergez L.M."/>
            <person name="Agullo L."/>
            <person name="Reyes V.L."/>
            <person name="Hauser L."/>
            <person name="Cordova M."/>
            <person name="Gomez L."/>
            <person name="Gonzalez M."/>
            <person name="Land M."/>
            <person name="Lao V."/>
            <person name="Larimer F."/>
            <person name="LiPuma J.J."/>
            <person name="Mahenthiralingam E."/>
            <person name="Malfatti S.A."/>
            <person name="Marx C.J."/>
            <person name="Parnell J.J."/>
            <person name="Ramette A."/>
            <person name="Richardson P."/>
            <person name="Seeger M."/>
            <person name="Smith D."/>
            <person name="Spilker T."/>
            <person name="Sul W.J."/>
            <person name="Tsoi T.V."/>
            <person name="Ulrich L.E."/>
            <person name="Zhulin I.B."/>
            <person name="Tiedje J.M."/>
        </authorList>
    </citation>
    <scope>NUCLEOTIDE SEQUENCE [LARGE SCALE GENOMIC DNA]</scope>
    <source>
        <strain evidence="2 3">LB400</strain>
    </source>
</reference>
<dbReference type="AlphaFoldDB" id="Q13V28"/>
<accession>Q13V28</accession>
<gene>
    <name evidence="2" type="ORF">Bxe_A0884</name>
</gene>
<name>Q13V28_PARXL</name>
<dbReference type="Proteomes" id="UP000001817">
    <property type="component" value="Chromosome 1"/>
</dbReference>
<proteinExistence type="predicted"/>